<evidence type="ECO:0000313" key="2">
    <source>
        <dbReference type="EMBL" id="MBB6564859.1"/>
    </source>
</evidence>
<evidence type="ECO:0000313" key="4">
    <source>
        <dbReference type="Proteomes" id="UP000534306"/>
    </source>
</evidence>
<dbReference type="AlphaFoldDB" id="A0A7Y4NZX9"/>
<dbReference type="Gene3D" id="3.40.50.2000">
    <property type="entry name" value="Glycogen Phosphorylase B"/>
    <property type="match status" value="2"/>
</dbReference>
<dbReference type="Proteomes" id="UP000534306">
    <property type="component" value="Unassembled WGS sequence"/>
</dbReference>
<dbReference type="Proteomes" id="UP000553957">
    <property type="component" value="Unassembled WGS sequence"/>
</dbReference>
<evidence type="ECO:0000313" key="3">
    <source>
        <dbReference type="EMBL" id="NOL42557.1"/>
    </source>
</evidence>
<evidence type="ECO:0000256" key="1">
    <source>
        <dbReference type="SAM" id="MobiDB-lite"/>
    </source>
</evidence>
<dbReference type="SUPFAM" id="SSF53756">
    <property type="entry name" value="UDP-Glycosyltransferase/glycogen phosphorylase"/>
    <property type="match status" value="1"/>
</dbReference>
<dbReference type="RefSeq" id="WP_171675029.1">
    <property type="nucleotide sequence ID" value="NZ_BAAAGT010000001.1"/>
</dbReference>
<name>A0A7Y4NZX9_9ACTN</name>
<dbReference type="CDD" id="cd03801">
    <property type="entry name" value="GT4_PimA-like"/>
    <property type="match status" value="1"/>
</dbReference>
<reference evidence="2 5" key="2">
    <citation type="submission" date="2020-08" db="EMBL/GenBank/DDBJ databases">
        <title>Sequencing the genomes of 1000 actinobacteria strains.</title>
        <authorList>
            <person name="Klenk H.-P."/>
        </authorList>
    </citation>
    <scope>NUCLEOTIDE SEQUENCE [LARGE SCALE GENOMIC DNA]</scope>
    <source>
        <strain evidence="2 5">DSM 15626</strain>
    </source>
</reference>
<dbReference type="PANTHER" id="PTHR12526">
    <property type="entry name" value="GLYCOSYLTRANSFERASE"/>
    <property type="match status" value="1"/>
</dbReference>
<dbReference type="Pfam" id="PF20706">
    <property type="entry name" value="GT4-conflict"/>
    <property type="match status" value="1"/>
</dbReference>
<gene>
    <name evidence="2" type="ORF">HNR71_000496</name>
    <name evidence="3" type="ORF">HPO96_20125</name>
</gene>
<keyword evidence="4" id="KW-1185">Reference proteome</keyword>
<dbReference type="GO" id="GO:0016740">
    <property type="term" value="F:transferase activity"/>
    <property type="evidence" value="ECO:0007669"/>
    <property type="project" value="UniProtKB-KW"/>
</dbReference>
<comment type="caution">
    <text evidence="3">The sequence shown here is derived from an EMBL/GenBank/DDBJ whole genome shotgun (WGS) entry which is preliminary data.</text>
</comment>
<dbReference type="EMBL" id="JABJRC010000004">
    <property type="protein sequence ID" value="NOL42557.1"/>
    <property type="molecule type" value="Genomic_DNA"/>
</dbReference>
<sequence>MTSEPWGNRPLRILNVGLGWASTTGGHTVTRELAIGQAQAGHQAYVWLPEAFEDPGIPNLRLLHPTNPAQWPDPTQTAKQRAATQQAMLLSRDGLPAEVDLIVGHARFTGDLALELRDRYYPNAMTAYVMHMSPEEGSRARHGDGTHADRKAREDVGRMRRADLTVGVGPLIAEESAKLLQRDRLDKPVHELIPGVVPLDPPQYRSFQRRYELLLTGRMDDLLKGGPEAVAVINELRGRGVPAQLSMRGVPPENLAKAQLEVNIQSGNSVRLREFTNDTTELQRDYNGADLFVMPSHHEGFGLVATEAAGAGVPILVDEMNTGVGMFLADEQRVPRELGAGSVVRASSHDTTAWADRVQEILATLPAERERAMRLRAHLITNYSWQQAAEGLVNSSRLVHDGPARSALDPELQNAIRLGLQMPVQKSAYEKPAGERPNRPNNPGPSTGLSR</sequence>
<accession>A0A7Y4NZX9</accession>
<proteinExistence type="predicted"/>
<dbReference type="EMBL" id="JACHKF010000001">
    <property type="protein sequence ID" value="MBB6564859.1"/>
    <property type="molecule type" value="Genomic_DNA"/>
</dbReference>
<protein>
    <submittedName>
        <fullName evidence="3">Glycosyltransferase family 4 protein</fullName>
    </submittedName>
    <submittedName>
        <fullName evidence="2">Glycosyltransferase involved in cell wall biosynthesis</fullName>
    </submittedName>
</protein>
<organism evidence="3 4">
    <name type="scientific">Kribbella sandramycini</name>
    <dbReference type="NCBI Taxonomy" id="60450"/>
    <lineage>
        <taxon>Bacteria</taxon>
        <taxon>Bacillati</taxon>
        <taxon>Actinomycetota</taxon>
        <taxon>Actinomycetes</taxon>
        <taxon>Propionibacteriales</taxon>
        <taxon>Kribbellaceae</taxon>
        <taxon>Kribbella</taxon>
    </lineage>
</organism>
<keyword evidence="3" id="KW-0808">Transferase</keyword>
<feature type="compositionally biased region" description="Basic and acidic residues" evidence="1">
    <location>
        <begin position="428"/>
        <end position="438"/>
    </location>
</feature>
<feature type="region of interest" description="Disordered" evidence="1">
    <location>
        <begin position="423"/>
        <end position="451"/>
    </location>
</feature>
<evidence type="ECO:0000313" key="5">
    <source>
        <dbReference type="Proteomes" id="UP000553957"/>
    </source>
</evidence>
<reference evidence="3 4" key="1">
    <citation type="submission" date="2020-05" db="EMBL/GenBank/DDBJ databases">
        <title>Genome sequence of Kribbella sandramycini ATCC 39419.</title>
        <authorList>
            <person name="Maclea K.S."/>
            <person name="Fair J.L."/>
        </authorList>
    </citation>
    <scope>NUCLEOTIDE SEQUENCE [LARGE SCALE GENOMIC DNA]</scope>
    <source>
        <strain evidence="3 4">ATCC 39419</strain>
    </source>
</reference>